<evidence type="ECO:0000313" key="3">
    <source>
        <dbReference type="Proteomes" id="UP000032544"/>
    </source>
</evidence>
<feature type="chain" id="PRO_5002331345" description="Glycosyl hydrolase family 32 N-terminal domain-containing protein" evidence="1">
    <location>
        <begin position="23"/>
        <end position="169"/>
    </location>
</feature>
<dbReference type="OrthoDB" id="9801455at2"/>
<dbReference type="Proteomes" id="UP000032544">
    <property type="component" value="Unassembled WGS sequence"/>
</dbReference>
<dbReference type="AlphaFoldDB" id="A0A0D8JFL4"/>
<protein>
    <recommendedName>
        <fullName evidence="4">Glycosyl hydrolase family 32 N-terminal domain-containing protein</fullName>
    </recommendedName>
</protein>
<evidence type="ECO:0000313" key="2">
    <source>
        <dbReference type="EMBL" id="KJF45341.1"/>
    </source>
</evidence>
<gene>
    <name evidence="2" type="ORF">LH29_08175</name>
</gene>
<dbReference type="EMBL" id="JRHC01000001">
    <property type="protein sequence ID" value="KJF45341.1"/>
    <property type="molecule type" value="Genomic_DNA"/>
</dbReference>
<dbReference type="SUPFAM" id="SSF75005">
    <property type="entry name" value="Arabinanase/levansucrase/invertase"/>
    <property type="match status" value="1"/>
</dbReference>
<comment type="caution">
    <text evidence="2">The sequence shown here is derived from an EMBL/GenBank/DDBJ whole genome shotgun (WGS) entry which is preliminary data.</text>
</comment>
<proteinExistence type="predicted"/>
<sequence length="169" mass="19863">MKKKTFSFVLFIWVISHGFAQAVSLTYTNPVWEGYLADPFTLEASYRFYCSTRIGLNDTYFENNGESEYEHHLQMLKSKDIQNWELAGGVLRDLEEPFIRRNWALEAAENGGRSLLFNAADNETCFLVNLLWNKERTKHQLWLDILLVWTCKSIKFTSPHVAKKQWQFV</sequence>
<dbReference type="STRING" id="1544798.LH29_08175"/>
<dbReference type="InterPro" id="IPR023296">
    <property type="entry name" value="Glyco_hydro_beta-prop_sf"/>
</dbReference>
<feature type="signal peptide" evidence="1">
    <location>
        <begin position="1"/>
        <end position="22"/>
    </location>
</feature>
<dbReference type="RefSeq" id="WP_045027450.1">
    <property type="nucleotide sequence ID" value="NZ_JRHC01000001.1"/>
</dbReference>
<evidence type="ECO:0000256" key="1">
    <source>
        <dbReference type="SAM" id="SignalP"/>
    </source>
</evidence>
<name>A0A0D8JFL4_9BACT</name>
<evidence type="ECO:0008006" key="4">
    <source>
        <dbReference type="Google" id="ProtNLM"/>
    </source>
</evidence>
<reference evidence="2 3" key="1">
    <citation type="submission" date="2014-09" db="EMBL/GenBank/DDBJ databases">
        <title>Draft Genome Sequence of Draconibacterium sp. JN14CK-3.</title>
        <authorList>
            <person name="Dong C."/>
            <person name="Lai Q."/>
            <person name="Shao Z."/>
        </authorList>
    </citation>
    <scope>NUCLEOTIDE SEQUENCE [LARGE SCALE GENOMIC DNA]</scope>
    <source>
        <strain evidence="2 3">JN14CK-3</strain>
    </source>
</reference>
<keyword evidence="1" id="KW-0732">Signal</keyword>
<organism evidence="2 3">
    <name type="scientific">Draconibacterium sediminis</name>
    <dbReference type="NCBI Taxonomy" id="1544798"/>
    <lineage>
        <taxon>Bacteria</taxon>
        <taxon>Pseudomonadati</taxon>
        <taxon>Bacteroidota</taxon>
        <taxon>Bacteroidia</taxon>
        <taxon>Marinilabiliales</taxon>
        <taxon>Prolixibacteraceae</taxon>
        <taxon>Draconibacterium</taxon>
    </lineage>
</organism>
<dbReference type="Gene3D" id="2.115.10.20">
    <property type="entry name" value="Glycosyl hydrolase domain, family 43"/>
    <property type="match status" value="1"/>
</dbReference>
<keyword evidence="3" id="KW-1185">Reference proteome</keyword>
<accession>A0A0D8JFL4</accession>